<dbReference type="SUPFAM" id="SSF52172">
    <property type="entry name" value="CheY-like"/>
    <property type="match status" value="1"/>
</dbReference>
<name>A0ABQ5KUX5_9EUKA</name>
<keyword evidence="4" id="KW-1185">Reference proteome</keyword>
<dbReference type="PROSITE" id="PS50110">
    <property type="entry name" value="RESPONSE_REGULATORY"/>
    <property type="match status" value="1"/>
</dbReference>
<reference evidence="3" key="1">
    <citation type="submission" date="2022-03" db="EMBL/GenBank/DDBJ databases">
        <title>Draft genome sequence of Aduncisulcus paluster, a free-living microaerophilic Fornicata.</title>
        <authorList>
            <person name="Yuyama I."/>
            <person name="Kume K."/>
            <person name="Tamura T."/>
            <person name="Inagaki Y."/>
            <person name="Hashimoto T."/>
        </authorList>
    </citation>
    <scope>NUCLEOTIDE SEQUENCE</scope>
    <source>
        <strain evidence="3">NY0171</strain>
    </source>
</reference>
<accession>A0ABQ5KUX5</accession>
<comment type="caution">
    <text evidence="3">The sequence shown here is derived from an EMBL/GenBank/DDBJ whole genome shotgun (WGS) entry which is preliminary data.</text>
</comment>
<feature type="non-terminal residue" evidence="3">
    <location>
        <position position="71"/>
    </location>
</feature>
<evidence type="ECO:0000313" key="3">
    <source>
        <dbReference type="EMBL" id="GKT36260.1"/>
    </source>
</evidence>
<feature type="domain" description="Response regulatory" evidence="2">
    <location>
        <begin position="1"/>
        <end position="70"/>
    </location>
</feature>
<evidence type="ECO:0000259" key="2">
    <source>
        <dbReference type="PROSITE" id="PS50110"/>
    </source>
</evidence>
<organism evidence="3 4">
    <name type="scientific">Aduncisulcus paluster</name>
    <dbReference type="NCBI Taxonomy" id="2918883"/>
    <lineage>
        <taxon>Eukaryota</taxon>
        <taxon>Metamonada</taxon>
        <taxon>Carpediemonas-like organisms</taxon>
        <taxon>Aduncisulcus</taxon>
    </lineage>
</organism>
<proteinExistence type="predicted"/>
<sequence>MVTDIMMPDMNGLELAKQTRDVSPHTMRIILSGSSQVAAIIDAINEGHVYKYIVKPWKIDADAIAMLEEAI</sequence>
<protein>
    <submittedName>
        <fullName evidence="3">Response regulator</fullName>
    </submittedName>
</protein>
<dbReference type="Gene3D" id="3.40.50.2300">
    <property type="match status" value="1"/>
</dbReference>
<gene>
    <name evidence="3" type="ORF">ADUPG1_003135</name>
</gene>
<dbReference type="Proteomes" id="UP001057375">
    <property type="component" value="Unassembled WGS sequence"/>
</dbReference>
<evidence type="ECO:0000313" key="4">
    <source>
        <dbReference type="Proteomes" id="UP001057375"/>
    </source>
</evidence>
<dbReference type="EMBL" id="BQXS01004078">
    <property type="protein sequence ID" value="GKT36260.1"/>
    <property type="molecule type" value="Genomic_DNA"/>
</dbReference>
<dbReference type="InterPro" id="IPR011006">
    <property type="entry name" value="CheY-like_superfamily"/>
</dbReference>
<evidence type="ECO:0000256" key="1">
    <source>
        <dbReference type="PROSITE-ProRule" id="PRU00169"/>
    </source>
</evidence>
<keyword evidence="1" id="KW-0597">Phosphoprotein</keyword>
<dbReference type="Pfam" id="PF00072">
    <property type="entry name" value="Response_reg"/>
    <property type="match status" value="1"/>
</dbReference>
<feature type="modified residue" description="4-aspartylphosphate" evidence="1">
    <location>
        <position position="4"/>
    </location>
</feature>
<dbReference type="InterPro" id="IPR001789">
    <property type="entry name" value="Sig_transdc_resp-reg_receiver"/>
</dbReference>